<evidence type="ECO:0000313" key="2">
    <source>
        <dbReference type="Proteomes" id="UP000011115"/>
    </source>
</evidence>
<dbReference type="HOGENOM" id="CLU_3110158_0_0_1"/>
<keyword evidence="2" id="KW-1185">Reference proteome</keyword>
<reference evidence="2" key="1">
    <citation type="journal article" date="2011" name="Nature">
        <title>Genome sequence and analysis of the tuber crop potato.</title>
        <authorList>
            <consortium name="The Potato Genome Sequencing Consortium"/>
        </authorList>
    </citation>
    <scope>NUCLEOTIDE SEQUENCE [LARGE SCALE GENOMIC DNA]</scope>
    <source>
        <strain evidence="2">cv. DM1-3 516 R44</strain>
    </source>
</reference>
<dbReference type="Proteomes" id="UP000011115">
    <property type="component" value="Unassembled WGS sequence"/>
</dbReference>
<accession>M1AKN1</accession>
<reference evidence="1" key="2">
    <citation type="submission" date="2015-06" db="UniProtKB">
        <authorList>
            <consortium name="EnsemblPlants"/>
        </authorList>
    </citation>
    <scope>IDENTIFICATION</scope>
    <source>
        <strain evidence="1">DM1-3 516 R44</strain>
    </source>
</reference>
<dbReference type="InParanoid" id="M1AKN1"/>
<organism evidence="1 2">
    <name type="scientific">Solanum tuberosum</name>
    <name type="common">Potato</name>
    <dbReference type="NCBI Taxonomy" id="4113"/>
    <lineage>
        <taxon>Eukaryota</taxon>
        <taxon>Viridiplantae</taxon>
        <taxon>Streptophyta</taxon>
        <taxon>Embryophyta</taxon>
        <taxon>Tracheophyta</taxon>
        <taxon>Spermatophyta</taxon>
        <taxon>Magnoliopsida</taxon>
        <taxon>eudicotyledons</taxon>
        <taxon>Gunneridae</taxon>
        <taxon>Pentapetalae</taxon>
        <taxon>asterids</taxon>
        <taxon>lamiids</taxon>
        <taxon>Solanales</taxon>
        <taxon>Solanaceae</taxon>
        <taxon>Solanoideae</taxon>
        <taxon>Solaneae</taxon>
        <taxon>Solanum</taxon>
    </lineage>
</organism>
<dbReference type="PaxDb" id="4113-PGSC0003DMT400024813"/>
<dbReference type="Gramene" id="PGSC0003DMT400024813">
    <property type="protein sequence ID" value="PGSC0003DMT400024813"/>
    <property type="gene ID" value="PGSC0003DMG400009594"/>
</dbReference>
<protein>
    <submittedName>
        <fullName evidence="1">Uncharacterized protein</fullName>
    </submittedName>
</protein>
<evidence type="ECO:0000313" key="1">
    <source>
        <dbReference type="EnsemblPlants" id="PGSC0003DMT400024813"/>
    </source>
</evidence>
<sequence length="51" mass="5656">MGKTKTFFRGCCRTKKSSKGATDHDCIATLKSTSDLHYLYKSCSNPILPLT</sequence>
<proteinExistence type="predicted"/>
<dbReference type="AlphaFoldDB" id="M1AKN1"/>
<dbReference type="EnsemblPlants" id="PGSC0003DMT400024813">
    <property type="protein sequence ID" value="PGSC0003DMT400024813"/>
    <property type="gene ID" value="PGSC0003DMG400009594"/>
</dbReference>
<name>M1AKN1_SOLTU</name>